<evidence type="ECO:0000313" key="10">
    <source>
        <dbReference type="Proteomes" id="UP000267096"/>
    </source>
</evidence>
<evidence type="ECO:0000256" key="6">
    <source>
        <dbReference type="ARBA" id="ARBA00023049"/>
    </source>
</evidence>
<sequence>MALLTAQILRQLSRRLFSRGRRRALLNPVKSASLLTNNQQATRNILFKMSNDTPPRVVGYYVIFPVIPDETVENNKYLANIASSTDWPLLSSATPKEMYEGTLRLMMEYGATVMEHLEHLKTGLFTSMISTCSFCLSGNIPSCREFTQLNGISAKEDERSFETVVDPLLTEEYDVNYAFQTLILKMLTDWPLCSNREFESDMHHMKIMCVRDQMEKLTDEHFQNAVKFLYDKRQHDMDAWKIRLLEYYLLEMKASGLDRHDEKTRKIIGSWSRFVDEYRAKYLTNIMTTNDQNTFTVTDRAILKDAPPHVLRMLATDQLEVDKGPWRARMAPQSIMPFMQYCGDRSLRAAAWEKWTSRASFEHDFYNNSVNIEELRHNNEGWAKTLGYTSVSEHRLSNKMAGTPDTVRSFILALTKRMRPVFMDRIEAWSTFASAKEMISGELQPFDLFYICRKEAEDHYDVDALGLMKHFPFWPTFTNLIDILSHIFNLKFEVGRSLQLLLSESPYRDITIPWSPMYALDWDAADLLPAFTQFFMYKPNLLNVLSSKHSETGEVMSEVRANTVAMGLSRATLWESYRALFWADFDLSIFEMEDRKKKFWLDMYRELYKEYFPFKLARYDYHPCSFTPIFAMQPYMSMYYRKLWTEMLALDIHETFDIENDVRSTGERLKSTMLVKGAGDIQGELFRRFQVGCTPLLIIQSGNNSLFVFQGRDPSVGAVCDFYDPPSYYQFNDFDETRQSSQKA</sequence>
<evidence type="ECO:0000256" key="7">
    <source>
        <dbReference type="RuleBase" id="RU003435"/>
    </source>
</evidence>
<evidence type="ECO:0000256" key="3">
    <source>
        <dbReference type="ARBA" id="ARBA00022723"/>
    </source>
</evidence>
<feature type="domain" description="Peptidase M3A/M3B catalytic" evidence="8">
    <location>
        <begin position="493"/>
        <end position="692"/>
    </location>
</feature>
<name>A0A0M3K6P3_ANISI</name>
<reference evidence="9 10" key="2">
    <citation type="submission" date="2018-11" db="EMBL/GenBank/DDBJ databases">
        <authorList>
            <consortium name="Pathogen Informatics"/>
        </authorList>
    </citation>
    <scope>NUCLEOTIDE SEQUENCE [LARGE SCALE GENOMIC DNA]</scope>
</reference>
<keyword evidence="3 7" id="KW-0479">Metal-binding</keyword>
<keyword evidence="5 7" id="KW-0862">Zinc</keyword>
<dbReference type="Proteomes" id="UP000267096">
    <property type="component" value="Unassembled WGS sequence"/>
</dbReference>
<dbReference type="GO" id="GO:0046872">
    <property type="term" value="F:metal ion binding"/>
    <property type="evidence" value="ECO:0007669"/>
    <property type="project" value="UniProtKB-UniRule"/>
</dbReference>
<dbReference type="InterPro" id="IPR045090">
    <property type="entry name" value="Pept_M3A_M3B"/>
</dbReference>
<dbReference type="GO" id="GO:0004222">
    <property type="term" value="F:metalloendopeptidase activity"/>
    <property type="evidence" value="ECO:0007669"/>
    <property type="project" value="InterPro"/>
</dbReference>
<dbReference type="PANTHER" id="PTHR11804:SF83">
    <property type="entry name" value="LD37516P"/>
    <property type="match status" value="1"/>
</dbReference>
<organism evidence="11">
    <name type="scientific">Anisakis simplex</name>
    <name type="common">Herring worm</name>
    <dbReference type="NCBI Taxonomy" id="6269"/>
    <lineage>
        <taxon>Eukaryota</taxon>
        <taxon>Metazoa</taxon>
        <taxon>Ecdysozoa</taxon>
        <taxon>Nematoda</taxon>
        <taxon>Chromadorea</taxon>
        <taxon>Rhabditida</taxon>
        <taxon>Spirurina</taxon>
        <taxon>Ascaridomorpha</taxon>
        <taxon>Ascaridoidea</taxon>
        <taxon>Anisakidae</taxon>
        <taxon>Anisakis</taxon>
        <taxon>Anisakis simplex complex</taxon>
    </lineage>
</organism>
<evidence type="ECO:0000256" key="1">
    <source>
        <dbReference type="ARBA" id="ARBA00006040"/>
    </source>
</evidence>
<dbReference type="GO" id="GO:0006508">
    <property type="term" value="P:proteolysis"/>
    <property type="evidence" value="ECO:0007669"/>
    <property type="project" value="UniProtKB-KW"/>
</dbReference>
<dbReference type="PANTHER" id="PTHR11804">
    <property type="entry name" value="PROTEASE M3 THIMET OLIGOPEPTIDASE-RELATED"/>
    <property type="match status" value="1"/>
</dbReference>
<dbReference type="WBParaSite" id="ASIM_0001663401-mRNA-1">
    <property type="protein sequence ID" value="ASIM_0001663401-mRNA-1"/>
    <property type="gene ID" value="ASIM_0001663401"/>
</dbReference>
<dbReference type="InterPro" id="IPR024077">
    <property type="entry name" value="Neurolysin/TOP_dom2"/>
</dbReference>
<dbReference type="InterPro" id="IPR001567">
    <property type="entry name" value="Pept_M3A_M3B_dom"/>
</dbReference>
<dbReference type="Gene3D" id="1.10.1370.10">
    <property type="entry name" value="Neurolysin, domain 3"/>
    <property type="match status" value="2"/>
</dbReference>
<dbReference type="EMBL" id="UYRR01032757">
    <property type="protein sequence ID" value="VDK56713.1"/>
    <property type="molecule type" value="Genomic_DNA"/>
</dbReference>
<accession>A0A0M3K6P3</accession>
<evidence type="ECO:0000256" key="4">
    <source>
        <dbReference type="ARBA" id="ARBA00022801"/>
    </source>
</evidence>
<dbReference type="SUPFAM" id="SSF55486">
    <property type="entry name" value="Metalloproteases ('zincins'), catalytic domain"/>
    <property type="match status" value="1"/>
</dbReference>
<dbReference type="AlphaFoldDB" id="A0A0M3K6P3"/>
<evidence type="ECO:0000256" key="5">
    <source>
        <dbReference type="ARBA" id="ARBA00022833"/>
    </source>
</evidence>
<reference evidence="11" key="1">
    <citation type="submission" date="2017-02" db="UniProtKB">
        <authorList>
            <consortium name="WormBaseParasite"/>
        </authorList>
    </citation>
    <scope>IDENTIFICATION</scope>
</reference>
<evidence type="ECO:0000313" key="11">
    <source>
        <dbReference type="WBParaSite" id="ASIM_0001663401-mRNA-1"/>
    </source>
</evidence>
<keyword evidence="6 7" id="KW-0482">Metalloprotease</keyword>
<keyword evidence="10" id="KW-1185">Reference proteome</keyword>
<comment type="similarity">
    <text evidence="1 7">Belongs to the peptidase M3 family.</text>
</comment>
<protein>
    <submittedName>
        <fullName evidence="11">Peptidase_M3 domain-containing protein</fullName>
    </submittedName>
</protein>
<proteinExistence type="inferred from homology"/>
<comment type="cofactor">
    <cofactor evidence="7">
        <name>Zn(2+)</name>
        <dbReference type="ChEBI" id="CHEBI:29105"/>
    </cofactor>
    <text evidence="7">Binds 1 zinc ion.</text>
</comment>
<dbReference type="OrthoDB" id="534666at2759"/>
<dbReference type="FunFam" id="1.10.1370.10:FF:000010">
    <property type="entry name" value="Protein CBG00366"/>
    <property type="match status" value="1"/>
</dbReference>
<dbReference type="Pfam" id="PF01432">
    <property type="entry name" value="Peptidase_M3"/>
    <property type="match status" value="1"/>
</dbReference>
<keyword evidence="2 7" id="KW-0645">Protease</keyword>
<gene>
    <name evidence="9" type="ORF">ASIM_LOCUS16041</name>
</gene>
<evidence type="ECO:0000256" key="2">
    <source>
        <dbReference type="ARBA" id="ARBA00022670"/>
    </source>
</evidence>
<evidence type="ECO:0000313" key="9">
    <source>
        <dbReference type="EMBL" id="VDK56713.1"/>
    </source>
</evidence>
<keyword evidence="4 7" id="KW-0378">Hydrolase</keyword>
<evidence type="ECO:0000259" key="8">
    <source>
        <dbReference type="Pfam" id="PF01432"/>
    </source>
</evidence>